<dbReference type="SUPFAM" id="SSF81383">
    <property type="entry name" value="F-box domain"/>
    <property type="match status" value="1"/>
</dbReference>
<dbReference type="Proteomes" id="UP000182658">
    <property type="component" value="Unassembled WGS sequence"/>
</dbReference>
<dbReference type="AlphaFoldDB" id="A0A1J7IED7"/>
<keyword evidence="4" id="KW-1185">Reference proteome</keyword>
<dbReference type="InterPro" id="IPR036047">
    <property type="entry name" value="F-box-like_dom_sf"/>
</dbReference>
<sequence length="373" mass="42867">MAEEPEPLSLGYMPVEILIKISGELDIKDALHLAQTSKDMHKVYEQHMIYIIRPILAREFSPLDALLRITDVAREVPFTPWLNRRTYFAGVLVSDEDRFAQLPEIHFRKEHLVQVMDVVKAVSKWEAAFPRLRFAELAEERRRLRPHEKERLRHALYTLWRYANSYHQYHDDYHAKDEVCANSLRTLSTLQLYELLDLWKTIQAAVTTQLCPSVSILLWNEGLAMSEEYLELRGWGDGVENDIIIGNVLSLRPDQLLELLDLVAVYPTASKRTLEKKIQDYQPTVEKGFESLGYTLSRVIGERLNIFPAELEEYVAKFVSGRNFPIAFGGILDDDFSMEELRSQLSSDGGDGLVEDDGDIDGSFSDEPTDQAF</sequence>
<dbReference type="CDD" id="cd09917">
    <property type="entry name" value="F-box_SF"/>
    <property type="match status" value="1"/>
</dbReference>
<organism evidence="3 4">
    <name type="scientific">Coniochaeta ligniaria NRRL 30616</name>
    <dbReference type="NCBI Taxonomy" id="1408157"/>
    <lineage>
        <taxon>Eukaryota</taxon>
        <taxon>Fungi</taxon>
        <taxon>Dikarya</taxon>
        <taxon>Ascomycota</taxon>
        <taxon>Pezizomycotina</taxon>
        <taxon>Sordariomycetes</taxon>
        <taxon>Sordariomycetidae</taxon>
        <taxon>Coniochaetales</taxon>
        <taxon>Coniochaetaceae</taxon>
        <taxon>Coniochaeta</taxon>
    </lineage>
</organism>
<gene>
    <name evidence="3" type="ORF">CONLIGDRAFT_684360</name>
</gene>
<dbReference type="PROSITE" id="PS50181">
    <property type="entry name" value="FBOX"/>
    <property type="match status" value="1"/>
</dbReference>
<evidence type="ECO:0000313" key="3">
    <source>
        <dbReference type="EMBL" id="OIW25822.1"/>
    </source>
</evidence>
<evidence type="ECO:0000259" key="2">
    <source>
        <dbReference type="PROSITE" id="PS50181"/>
    </source>
</evidence>
<dbReference type="InterPro" id="IPR001810">
    <property type="entry name" value="F-box_dom"/>
</dbReference>
<proteinExistence type="predicted"/>
<feature type="domain" description="F-box" evidence="2">
    <location>
        <begin position="7"/>
        <end position="53"/>
    </location>
</feature>
<feature type="region of interest" description="Disordered" evidence="1">
    <location>
        <begin position="344"/>
        <end position="373"/>
    </location>
</feature>
<dbReference type="STRING" id="1408157.A0A1J7IED7"/>
<protein>
    <recommendedName>
        <fullName evidence="2">F-box domain-containing protein</fullName>
    </recommendedName>
</protein>
<evidence type="ECO:0000313" key="4">
    <source>
        <dbReference type="Proteomes" id="UP000182658"/>
    </source>
</evidence>
<name>A0A1J7IED7_9PEZI</name>
<dbReference type="OrthoDB" id="1638493at2759"/>
<dbReference type="InParanoid" id="A0A1J7IED7"/>
<accession>A0A1J7IED7</accession>
<reference evidence="3 4" key="1">
    <citation type="submission" date="2016-10" db="EMBL/GenBank/DDBJ databases">
        <title>Draft genome sequence of Coniochaeta ligniaria NRRL30616, a lignocellulolytic fungus for bioabatement of inhibitors in plant biomass hydrolysates.</title>
        <authorList>
            <consortium name="DOE Joint Genome Institute"/>
            <person name="Jimenez D.J."/>
            <person name="Hector R.E."/>
            <person name="Riley R."/>
            <person name="Sun H."/>
            <person name="Grigoriev I.V."/>
            <person name="Van Elsas J.D."/>
            <person name="Nichols N.N."/>
        </authorList>
    </citation>
    <scope>NUCLEOTIDE SEQUENCE [LARGE SCALE GENOMIC DNA]</scope>
    <source>
        <strain evidence="3 4">NRRL 30616</strain>
    </source>
</reference>
<dbReference type="EMBL" id="KV875101">
    <property type="protein sequence ID" value="OIW25822.1"/>
    <property type="molecule type" value="Genomic_DNA"/>
</dbReference>
<evidence type="ECO:0000256" key="1">
    <source>
        <dbReference type="SAM" id="MobiDB-lite"/>
    </source>
</evidence>